<organism evidence="2 3">
    <name type="scientific">Phytopseudomonas flavescens</name>
    <dbReference type="NCBI Taxonomy" id="29435"/>
    <lineage>
        <taxon>Bacteria</taxon>
        <taxon>Pseudomonadati</taxon>
        <taxon>Pseudomonadota</taxon>
        <taxon>Gammaproteobacteria</taxon>
        <taxon>Pseudomonadales</taxon>
        <taxon>Pseudomonadaceae</taxon>
        <taxon>Phytopseudomonas</taxon>
    </lineage>
</organism>
<proteinExistence type="predicted"/>
<dbReference type="AlphaFoldDB" id="A0A1G8NVF6"/>
<dbReference type="EMBL" id="FNDG01000026">
    <property type="protein sequence ID" value="SDI84199.1"/>
    <property type="molecule type" value="Genomic_DNA"/>
</dbReference>
<feature type="region of interest" description="Disordered" evidence="1">
    <location>
        <begin position="82"/>
        <end position="103"/>
    </location>
</feature>
<sequence length="126" mass="14357">MADKWLEREVAQGLMGLIALRLDGAPAADSVTQTMDIWLVALSKGRYWEEEQDAERFKQAFSTLFATCDRWPAPARLLREMPARKGLPALPKPELTDTQRTNGRRQLADLIASLKPRLKQTKEQHQ</sequence>
<reference evidence="2 3" key="1">
    <citation type="submission" date="2016-10" db="EMBL/GenBank/DDBJ databases">
        <authorList>
            <person name="de Groot N.N."/>
        </authorList>
    </citation>
    <scope>NUCLEOTIDE SEQUENCE [LARGE SCALE GENOMIC DNA]</scope>
    <source>
        <strain evidence="2 3">LMG 18387</strain>
    </source>
</reference>
<evidence type="ECO:0000313" key="2">
    <source>
        <dbReference type="EMBL" id="SDI84199.1"/>
    </source>
</evidence>
<dbReference type="Proteomes" id="UP000198606">
    <property type="component" value="Unassembled WGS sequence"/>
</dbReference>
<protein>
    <submittedName>
        <fullName evidence="2">Uncharacterized protein</fullName>
    </submittedName>
</protein>
<dbReference type="RefSeq" id="WP_084308532.1">
    <property type="nucleotide sequence ID" value="NZ_FNDG01000026.1"/>
</dbReference>
<evidence type="ECO:0000313" key="3">
    <source>
        <dbReference type="Proteomes" id="UP000198606"/>
    </source>
</evidence>
<gene>
    <name evidence="2" type="ORF">SAMN05216588_12631</name>
</gene>
<name>A0A1G8NVF6_9GAMM</name>
<accession>A0A1G8NVF6</accession>
<evidence type="ECO:0000256" key="1">
    <source>
        <dbReference type="SAM" id="MobiDB-lite"/>
    </source>
</evidence>
<dbReference type="STRING" id="29435.SAMN05216588_12631"/>